<feature type="transmembrane region" description="Helical" evidence="7">
    <location>
        <begin position="28"/>
        <end position="54"/>
    </location>
</feature>
<organism evidence="9 10">
    <name type="scientific">Olsenella profusa</name>
    <dbReference type="NCBI Taxonomy" id="138595"/>
    <lineage>
        <taxon>Bacteria</taxon>
        <taxon>Bacillati</taxon>
        <taxon>Actinomycetota</taxon>
        <taxon>Coriobacteriia</taxon>
        <taxon>Coriobacteriales</taxon>
        <taxon>Atopobiaceae</taxon>
        <taxon>Olsenella</taxon>
    </lineage>
</organism>
<evidence type="ECO:0000256" key="7">
    <source>
        <dbReference type="SAM" id="Phobius"/>
    </source>
</evidence>
<keyword evidence="9" id="KW-0808">Transferase</keyword>
<reference evidence="9 10" key="1">
    <citation type="journal article" date="2021" name="Sci. Rep.">
        <title>The distribution of antibiotic resistance genes in chicken gut microbiota commensals.</title>
        <authorList>
            <person name="Juricova H."/>
            <person name="Matiasovicova J."/>
            <person name="Kubasova T."/>
            <person name="Cejkova D."/>
            <person name="Rychlik I."/>
        </authorList>
    </citation>
    <scope>NUCLEOTIDE SEQUENCE [LARGE SCALE GENOMIC DNA]</scope>
    <source>
        <strain evidence="9 10">An794</strain>
    </source>
</reference>
<feature type="transmembrane region" description="Helical" evidence="7">
    <location>
        <begin position="95"/>
        <end position="119"/>
    </location>
</feature>
<dbReference type="RefSeq" id="WP_204793151.1">
    <property type="nucleotide sequence ID" value="NZ_JACSNQ010000006.1"/>
</dbReference>
<evidence type="ECO:0000256" key="5">
    <source>
        <dbReference type="ARBA" id="ARBA00022989"/>
    </source>
</evidence>
<keyword evidence="9" id="KW-0012">Acyltransferase</keyword>
<gene>
    <name evidence="9" type="ORF">H9X80_04510</name>
</gene>
<protein>
    <submittedName>
        <fullName evidence="9">Acyltransferase family protein</fullName>
    </submittedName>
</protein>
<evidence type="ECO:0000256" key="3">
    <source>
        <dbReference type="ARBA" id="ARBA00022475"/>
    </source>
</evidence>
<evidence type="ECO:0000256" key="2">
    <source>
        <dbReference type="ARBA" id="ARBA00007400"/>
    </source>
</evidence>
<feature type="transmembrane region" description="Helical" evidence="7">
    <location>
        <begin position="66"/>
        <end position="83"/>
    </location>
</feature>
<proteinExistence type="inferred from homology"/>
<feature type="transmembrane region" description="Helical" evidence="7">
    <location>
        <begin position="230"/>
        <end position="250"/>
    </location>
</feature>
<keyword evidence="10" id="KW-1185">Reference proteome</keyword>
<feature type="transmembrane region" description="Helical" evidence="7">
    <location>
        <begin position="166"/>
        <end position="189"/>
    </location>
</feature>
<feature type="transmembrane region" description="Helical" evidence="7">
    <location>
        <begin position="201"/>
        <end position="218"/>
    </location>
</feature>
<dbReference type="EMBL" id="JACSNQ010000006">
    <property type="protein sequence ID" value="MBM6774805.1"/>
    <property type="molecule type" value="Genomic_DNA"/>
</dbReference>
<dbReference type="InterPro" id="IPR002656">
    <property type="entry name" value="Acyl_transf_3_dom"/>
</dbReference>
<dbReference type="PANTHER" id="PTHR40074:SF2">
    <property type="entry name" value="O-ACETYLTRANSFERASE WECH"/>
    <property type="match status" value="1"/>
</dbReference>
<evidence type="ECO:0000256" key="1">
    <source>
        <dbReference type="ARBA" id="ARBA00004651"/>
    </source>
</evidence>
<dbReference type="Pfam" id="PF01757">
    <property type="entry name" value="Acyl_transf_3"/>
    <property type="match status" value="1"/>
</dbReference>
<feature type="domain" description="Acyltransferase 3" evidence="8">
    <location>
        <begin position="23"/>
        <end position="278"/>
    </location>
</feature>
<accession>A0ABS2F1V5</accession>
<comment type="similarity">
    <text evidence="2">Belongs to the acyltransferase 3 family.</text>
</comment>
<evidence type="ECO:0000313" key="10">
    <source>
        <dbReference type="Proteomes" id="UP000712527"/>
    </source>
</evidence>
<keyword evidence="3" id="KW-1003">Cell membrane</keyword>
<dbReference type="GO" id="GO:0016746">
    <property type="term" value="F:acyltransferase activity"/>
    <property type="evidence" value="ECO:0007669"/>
    <property type="project" value="UniProtKB-KW"/>
</dbReference>
<comment type="caution">
    <text evidence="9">The sequence shown here is derived from an EMBL/GenBank/DDBJ whole genome shotgun (WGS) entry which is preliminary data.</text>
</comment>
<name>A0ABS2F1V5_9ACTN</name>
<feature type="transmembrane region" description="Helical" evidence="7">
    <location>
        <begin position="139"/>
        <end position="159"/>
    </location>
</feature>
<feature type="transmembrane region" description="Helical" evidence="7">
    <location>
        <begin position="262"/>
        <end position="280"/>
    </location>
</feature>
<dbReference type="Proteomes" id="UP000712527">
    <property type="component" value="Unassembled WGS sequence"/>
</dbReference>
<sequence>MTCLTHETGGAVSAPGKNQRTRIAYLDFLKVAGVYAVVLTHVTATLFSIFPLGSAEWAVVDLLDGISRWAVPCFLMVSGALMLDEHHERPAKDLWLRRILPFVALYFIWSTFYAVYHAWMEGWPGWRSFFLGVIRGEYHLWYLPMFVVVTAMLPVLRAIARSKPALIYSCAFFVVSLFTSYVPLFSGGALGGAVGSLVSDAHVPLCYAGYCLVGYLLSRLDLPACARAGICLGGVIGLLVTVAGTFLLSVQGGGLVHLYDNLTPNVFACAVAVFVFARKGRRRPSPSLTK</sequence>
<keyword evidence="5 7" id="KW-1133">Transmembrane helix</keyword>
<evidence type="ECO:0000313" key="9">
    <source>
        <dbReference type="EMBL" id="MBM6774805.1"/>
    </source>
</evidence>
<evidence type="ECO:0000259" key="8">
    <source>
        <dbReference type="Pfam" id="PF01757"/>
    </source>
</evidence>
<keyword evidence="4 7" id="KW-0812">Transmembrane</keyword>
<keyword evidence="6 7" id="KW-0472">Membrane</keyword>
<comment type="subcellular location">
    <subcellularLocation>
        <location evidence="1">Cell membrane</location>
        <topology evidence="1">Multi-pass membrane protein</topology>
    </subcellularLocation>
</comment>
<dbReference type="PANTHER" id="PTHR40074">
    <property type="entry name" value="O-ACETYLTRANSFERASE WECH"/>
    <property type="match status" value="1"/>
</dbReference>
<evidence type="ECO:0000256" key="6">
    <source>
        <dbReference type="ARBA" id="ARBA00023136"/>
    </source>
</evidence>
<evidence type="ECO:0000256" key="4">
    <source>
        <dbReference type="ARBA" id="ARBA00022692"/>
    </source>
</evidence>